<sequence>MAGIRVTPEMKQHMKAVAKVLSIDEKLLKDANKTAKSEELFCPGFVVSGQSEGPIGTLSGLSQYIRRCKSVLSSDQWVKEEKVYGAQSVFEEIEKITDVFPFVMCRKIGSSVLGKPLYELTIGEDTAERKVHVNASFHANEWITTSVALKWCKEYCAALCKNKTVFGYSALDIFSRTSLSFVPLVNPDGVDLVLYGCEDLSEKSEFLNELNEYRPDFREWKANINGVDLNKHFPSNWDIEQRRKPKAPSYRDFPGMAPLTEPEAQAMHRLITEQPPDRVIALHTQGQEIYWGYEGYEPEQSAQVIREFEEISGNRYQGVKTIDSHAGFRDWFIQQYGKEGYTVELGKGKNPLPFHQFADIYQATEGILWRSLVF</sequence>
<reference evidence="9 10" key="1">
    <citation type="journal article" date="2011" name="Int. J. Syst. Evol. Microbiol.">
        <title>Relationship of Bacillus amyloliquefaciens clades associated with strains DSM 7T and FZB42T: a proposal for Bacillus amyloliquefaciens subsp. amyloliquefaciens subsp. nov. and Bacillus amyloliquefaciens subsp. plantarum subsp. nov. based on complete genome sequence comparisons.</title>
        <authorList>
            <person name="Borriss R."/>
            <person name="Chen X.H."/>
            <person name="Rueckert C."/>
            <person name="Blom J."/>
            <person name="Becker A."/>
            <person name="Baumgarth B."/>
            <person name="Fan B."/>
            <person name="Pukall R."/>
            <person name="Schumann P."/>
            <person name="Sproer C."/>
            <person name="Junge H."/>
            <person name="Vater J."/>
            <person name="Puhler A."/>
            <person name="Klenk H.P."/>
        </authorList>
    </citation>
    <scope>NUCLEOTIDE SEQUENCE [LARGE SCALE GENOMIC DNA]</scope>
    <source>
        <strain evidence="10">DSM 7</strain>
    </source>
</reference>
<evidence type="ECO:0000256" key="1">
    <source>
        <dbReference type="ARBA" id="ARBA00001947"/>
    </source>
</evidence>
<evidence type="ECO:0000256" key="2">
    <source>
        <dbReference type="ARBA" id="ARBA00005988"/>
    </source>
</evidence>
<feature type="active site" description="Proton donor/acceptor" evidence="7">
    <location>
        <position position="344"/>
    </location>
</feature>
<comment type="cofactor">
    <cofactor evidence="1">
        <name>Zn(2+)</name>
        <dbReference type="ChEBI" id="CHEBI:29105"/>
    </cofactor>
</comment>
<comment type="similarity">
    <text evidence="2 7">Belongs to the peptidase M14 family.</text>
</comment>
<dbReference type="InterPro" id="IPR034274">
    <property type="entry name" value="ENP1_M14_CPD"/>
</dbReference>
<dbReference type="Proteomes" id="UP000006562">
    <property type="component" value="Chromosome"/>
</dbReference>
<dbReference type="KEGG" id="bao:BAMF_2385"/>
<keyword evidence="6" id="KW-0482">Metalloprotease</keyword>
<dbReference type="Gene3D" id="3.40.630.10">
    <property type="entry name" value="Zn peptidases"/>
    <property type="match status" value="1"/>
</dbReference>
<keyword evidence="3" id="KW-0645">Protease</keyword>
<dbReference type="CDD" id="cd06229">
    <property type="entry name" value="M14_Endopeptidase_I"/>
    <property type="match status" value="1"/>
</dbReference>
<evidence type="ECO:0000259" key="8">
    <source>
        <dbReference type="PROSITE" id="PS52035"/>
    </source>
</evidence>
<dbReference type="PRINTS" id="PR00765">
    <property type="entry name" value="CRBOXYPTASEA"/>
</dbReference>
<dbReference type="InterPro" id="IPR000834">
    <property type="entry name" value="Peptidase_M14"/>
</dbReference>
<dbReference type="RefSeq" id="WP_013352881.1">
    <property type="nucleotide sequence ID" value="NC_014551.1"/>
</dbReference>
<keyword evidence="4" id="KW-0378">Hydrolase</keyword>
<dbReference type="EMBL" id="FN597644">
    <property type="protein sequence ID" value="CBI43511.1"/>
    <property type="molecule type" value="Genomic_DNA"/>
</dbReference>
<evidence type="ECO:0000256" key="4">
    <source>
        <dbReference type="ARBA" id="ARBA00022801"/>
    </source>
</evidence>
<keyword evidence="5" id="KW-0862">Zinc</keyword>
<evidence type="ECO:0000256" key="3">
    <source>
        <dbReference type="ARBA" id="ARBA00022670"/>
    </source>
</evidence>
<name>A0A9P1JIP5_BACAS</name>
<dbReference type="GO" id="GO:0006508">
    <property type="term" value="P:proteolysis"/>
    <property type="evidence" value="ECO:0007669"/>
    <property type="project" value="UniProtKB-KW"/>
</dbReference>
<protein>
    <submittedName>
        <fullName evidence="9">Gamma-D-glutamyl-L-diamino acid endopeptidase</fullName>
    </submittedName>
</protein>
<dbReference type="SUPFAM" id="SSF53187">
    <property type="entry name" value="Zn-dependent exopeptidases"/>
    <property type="match status" value="1"/>
</dbReference>
<dbReference type="PANTHER" id="PTHR11705:SF143">
    <property type="entry name" value="SLL0236 PROTEIN"/>
    <property type="match status" value="1"/>
</dbReference>
<dbReference type="AlphaFoldDB" id="A0A9P1JIP5"/>
<reference evidence="10" key="2">
    <citation type="journal article" date="2011" name="J. Biotechnol.">
        <title>Genome sequence of B. amyloliquefaciens type strain DSM7(T) reveals differences to plant-associated B. amyloliquefaciens FZB42.</title>
        <authorList>
            <person name="Ruckert C."/>
            <person name="Blom J."/>
            <person name="Chen X."/>
            <person name="Reva O."/>
            <person name="Borriss R."/>
        </authorList>
    </citation>
    <scope>NUCLEOTIDE SEQUENCE [LARGE SCALE GENOMIC DNA]</scope>
    <source>
        <strain evidence="10">DSM 7</strain>
    </source>
</reference>
<dbReference type="PROSITE" id="PS52035">
    <property type="entry name" value="PEPTIDASE_M14"/>
    <property type="match status" value="1"/>
</dbReference>
<evidence type="ECO:0000313" key="10">
    <source>
        <dbReference type="Proteomes" id="UP000006562"/>
    </source>
</evidence>
<evidence type="ECO:0000256" key="5">
    <source>
        <dbReference type="ARBA" id="ARBA00022833"/>
    </source>
</evidence>
<organism evidence="9 10">
    <name type="scientific">Bacillus amyloliquefaciens (strain ATCC 23350 / DSM 7 / BCRC 11601 / CCUG 28519 / NBRC 15535 / NRRL B-14393 / F)</name>
    <dbReference type="NCBI Taxonomy" id="692420"/>
    <lineage>
        <taxon>Bacteria</taxon>
        <taxon>Bacillati</taxon>
        <taxon>Bacillota</taxon>
        <taxon>Bacilli</taxon>
        <taxon>Bacillales</taxon>
        <taxon>Bacillaceae</taxon>
        <taxon>Bacillus</taxon>
        <taxon>Bacillus amyloliquefaciens group</taxon>
    </lineage>
</organism>
<evidence type="ECO:0000313" key="9">
    <source>
        <dbReference type="EMBL" id="CBI43511.1"/>
    </source>
</evidence>
<proteinExistence type="inferred from homology"/>
<dbReference type="GO" id="GO:0004181">
    <property type="term" value="F:metallocarboxypeptidase activity"/>
    <property type="evidence" value="ECO:0007669"/>
    <property type="project" value="InterPro"/>
</dbReference>
<evidence type="ECO:0000256" key="7">
    <source>
        <dbReference type="PROSITE-ProRule" id="PRU01379"/>
    </source>
</evidence>
<feature type="domain" description="Peptidase M14" evidence="8">
    <location>
        <begin position="82"/>
        <end position="374"/>
    </location>
</feature>
<evidence type="ECO:0000256" key="6">
    <source>
        <dbReference type="ARBA" id="ARBA00023049"/>
    </source>
</evidence>
<dbReference type="SMART" id="SM00631">
    <property type="entry name" value="Zn_pept"/>
    <property type="match status" value="1"/>
</dbReference>
<keyword evidence="10" id="KW-1185">Reference proteome</keyword>
<gene>
    <name evidence="9" type="primary">yqgT</name>
    <name evidence="9" type="ordered locus">BAMF_2385</name>
</gene>
<dbReference type="GO" id="GO:0005615">
    <property type="term" value="C:extracellular space"/>
    <property type="evidence" value="ECO:0007669"/>
    <property type="project" value="TreeGrafter"/>
</dbReference>
<accession>A0A9P1JIP5</accession>
<dbReference type="PANTHER" id="PTHR11705">
    <property type="entry name" value="PROTEASE FAMILY M14 CARBOXYPEPTIDASE A,B"/>
    <property type="match status" value="1"/>
</dbReference>
<dbReference type="GO" id="GO:0008270">
    <property type="term" value="F:zinc ion binding"/>
    <property type="evidence" value="ECO:0007669"/>
    <property type="project" value="InterPro"/>
</dbReference>
<dbReference type="Pfam" id="PF00246">
    <property type="entry name" value="Peptidase_M14"/>
    <property type="match status" value="1"/>
</dbReference>